<dbReference type="InterPro" id="IPR036390">
    <property type="entry name" value="WH_DNA-bd_sf"/>
</dbReference>
<evidence type="ECO:0000256" key="2">
    <source>
        <dbReference type="ARBA" id="ARBA00004496"/>
    </source>
</evidence>
<dbReference type="Pfam" id="PF01399">
    <property type="entry name" value="PCI"/>
    <property type="match status" value="1"/>
</dbReference>
<evidence type="ECO:0000313" key="9">
    <source>
        <dbReference type="EMBL" id="KAF5827482.1"/>
    </source>
</evidence>
<protein>
    <recommendedName>
        <fullName evidence="4">COP9 signalosome complex subunit 3</fullName>
    </recommendedName>
</protein>
<evidence type="ECO:0000256" key="1">
    <source>
        <dbReference type="ARBA" id="ARBA00004123"/>
    </source>
</evidence>
<comment type="caution">
    <text evidence="9">The sequence shown here is derived from an EMBL/GenBank/DDBJ whole genome shotgun (WGS) entry which is preliminary data.</text>
</comment>
<dbReference type="InterPro" id="IPR000717">
    <property type="entry name" value="PCI_dom"/>
</dbReference>
<evidence type="ECO:0000256" key="5">
    <source>
        <dbReference type="ARBA" id="ARBA00022490"/>
    </source>
</evidence>
<evidence type="ECO:0000256" key="4">
    <source>
        <dbReference type="ARBA" id="ARBA00014878"/>
    </source>
</evidence>
<comment type="similarity">
    <text evidence="3">Belongs to the CSN3 family.</text>
</comment>
<comment type="subcellular location">
    <subcellularLocation>
        <location evidence="2">Cytoplasm</location>
    </subcellularLocation>
    <subcellularLocation>
        <location evidence="1">Nucleus</location>
    </subcellularLocation>
</comment>
<dbReference type="Proteomes" id="UP000815325">
    <property type="component" value="Unassembled WGS sequence"/>
</dbReference>
<feature type="domain" description="PCI" evidence="8">
    <location>
        <begin position="194"/>
        <end position="362"/>
    </location>
</feature>
<keyword evidence="7" id="KW-0539">Nucleus</keyword>
<dbReference type="InterPro" id="IPR050756">
    <property type="entry name" value="CSN3"/>
</dbReference>
<dbReference type="PANTHER" id="PTHR10758">
    <property type="entry name" value="26S PROTEASOME NON-ATPASE REGULATORY SUBUNIT 3/COP9 SIGNALOSOME COMPLEX SUBUNIT 3"/>
    <property type="match status" value="1"/>
</dbReference>
<evidence type="ECO:0000256" key="6">
    <source>
        <dbReference type="ARBA" id="ARBA00022790"/>
    </source>
</evidence>
<dbReference type="InterPro" id="IPR055089">
    <property type="entry name" value="COP9_N"/>
</dbReference>
<dbReference type="SMART" id="SM00088">
    <property type="entry name" value="PINT"/>
    <property type="match status" value="1"/>
</dbReference>
<evidence type="ECO:0000313" key="10">
    <source>
        <dbReference type="Proteomes" id="UP000815325"/>
    </source>
</evidence>
<reference evidence="9" key="1">
    <citation type="submission" date="2017-08" db="EMBL/GenBank/DDBJ databases">
        <authorList>
            <person name="Polle J.E."/>
            <person name="Barry K."/>
            <person name="Cushman J."/>
            <person name="Schmutz J."/>
            <person name="Tran D."/>
            <person name="Hathwaick L.T."/>
            <person name="Yim W.C."/>
            <person name="Jenkins J."/>
            <person name="Mckie-Krisberg Z.M."/>
            <person name="Prochnik S."/>
            <person name="Lindquist E."/>
            <person name="Dockter R.B."/>
            <person name="Adam C."/>
            <person name="Molina H."/>
            <person name="Bunkerborg J."/>
            <person name="Jin E."/>
            <person name="Buchheim M."/>
            <person name="Magnuson J."/>
        </authorList>
    </citation>
    <scope>NUCLEOTIDE SEQUENCE</scope>
    <source>
        <strain evidence="9">CCAP 19/18</strain>
    </source>
</reference>
<evidence type="ECO:0000256" key="3">
    <source>
        <dbReference type="ARBA" id="ARBA00007084"/>
    </source>
</evidence>
<dbReference type="PROSITE" id="PS50250">
    <property type="entry name" value="PCI"/>
    <property type="match status" value="1"/>
</dbReference>
<sequence length="436" mass="47537">MEGVVAHIQALSNSPGDLSQLVAQLRTQTPQLIAHATAIPDAVQTLEPGAHSLGMSYLLDAWCRAGLNQNGDAIFINSTSRLLQEAQPQIRTSPDVFCRVCRAFKDQVIAAGCPRMGILPLISAIRSLQESSDMLTPMHADCFQLCLLSKCYNASAKLLEDDIYNVDPSRTACTPQDLLLYSYYGGMLCTGRKQYARALELFMLGLTAPSMTRSAIALAIFKKHVLVSLIHLGHLPALPKFAPQSVRSMADAEARFYLDLAQAYATHSSQKLARSVESHAQAFEADGNMGLVQLVVSSLATRSIQRLTQTYLTLSLADIASRVGLASPEQAEMHLIGMLQTGDIHASISEEDGGMVRFLEESDEAARSVAGKTDLARRLEAHIRKCMGVADRVQQLQDSVSTDREYLKKVGQKERARFDLGSEFEGFAGGSTMFQP</sequence>
<accession>A0ABQ7FYP3</accession>
<name>A0ABQ7FYP3_DUNSA</name>
<proteinExistence type="inferred from homology"/>
<keyword evidence="5" id="KW-0963">Cytoplasm</keyword>
<keyword evidence="6" id="KW-0736">Signalosome</keyword>
<dbReference type="SUPFAM" id="SSF46785">
    <property type="entry name" value="Winged helix' DNA-binding domain"/>
    <property type="match status" value="1"/>
</dbReference>
<dbReference type="PANTHER" id="PTHR10758:SF1">
    <property type="entry name" value="COP9 SIGNALOSOME COMPLEX SUBUNIT 3"/>
    <property type="match status" value="1"/>
</dbReference>
<evidence type="ECO:0000256" key="7">
    <source>
        <dbReference type="ARBA" id="ARBA00023242"/>
    </source>
</evidence>
<organism evidence="9 10">
    <name type="scientific">Dunaliella salina</name>
    <name type="common">Green alga</name>
    <name type="synonym">Protococcus salinus</name>
    <dbReference type="NCBI Taxonomy" id="3046"/>
    <lineage>
        <taxon>Eukaryota</taxon>
        <taxon>Viridiplantae</taxon>
        <taxon>Chlorophyta</taxon>
        <taxon>core chlorophytes</taxon>
        <taxon>Chlorophyceae</taxon>
        <taxon>CS clade</taxon>
        <taxon>Chlamydomonadales</taxon>
        <taxon>Dunaliellaceae</taxon>
        <taxon>Dunaliella</taxon>
    </lineage>
</organism>
<evidence type="ECO:0000259" key="8">
    <source>
        <dbReference type="PROSITE" id="PS50250"/>
    </source>
</evidence>
<dbReference type="EMBL" id="MU070494">
    <property type="protein sequence ID" value="KAF5827482.1"/>
    <property type="molecule type" value="Genomic_DNA"/>
</dbReference>
<dbReference type="Pfam" id="PF22788">
    <property type="entry name" value="COP9_hel_rpt"/>
    <property type="match status" value="1"/>
</dbReference>
<gene>
    <name evidence="9" type="ORF">DUNSADRAFT_572</name>
</gene>
<keyword evidence="10" id="KW-1185">Reference proteome</keyword>